<dbReference type="PANTHER" id="PTHR30572:SF4">
    <property type="entry name" value="ABC TRANSPORTER PERMEASE YTRF"/>
    <property type="match status" value="1"/>
</dbReference>
<feature type="transmembrane region" description="Helical" evidence="7">
    <location>
        <begin position="285"/>
        <end position="308"/>
    </location>
</feature>
<dbReference type="AlphaFoldDB" id="A0AA37WG47"/>
<reference evidence="10" key="1">
    <citation type="journal article" date="2014" name="Int. J. Syst. Evol. Microbiol.">
        <title>Complete genome sequence of Corynebacterium casei LMG S-19264T (=DSM 44701T), isolated from a smear-ripened cheese.</title>
        <authorList>
            <consortium name="US DOE Joint Genome Institute (JGI-PGF)"/>
            <person name="Walter F."/>
            <person name="Albersmeier A."/>
            <person name="Kalinowski J."/>
            <person name="Ruckert C."/>
        </authorList>
    </citation>
    <scope>NUCLEOTIDE SEQUENCE</scope>
    <source>
        <strain evidence="10">NBRC 108769</strain>
    </source>
</reference>
<feature type="domain" description="MacB-like periplasmic core" evidence="9">
    <location>
        <begin position="16"/>
        <end position="242"/>
    </location>
</feature>
<feature type="domain" description="ABC3 transporter permease C-terminal" evidence="8">
    <location>
        <begin position="286"/>
        <end position="415"/>
    </location>
</feature>
<evidence type="ECO:0000256" key="1">
    <source>
        <dbReference type="ARBA" id="ARBA00004651"/>
    </source>
</evidence>
<dbReference type="RefSeq" id="WP_235291820.1">
    <property type="nucleotide sequence ID" value="NZ_BSOH01000027.1"/>
</dbReference>
<keyword evidence="5 7" id="KW-0472">Membrane</keyword>
<dbReference type="EMBL" id="BSOH01000027">
    <property type="protein sequence ID" value="GLR19483.1"/>
    <property type="molecule type" value="Genomic_DNA"/>
</dbReference>
<keyword evidence="4 7" id="KW-1133">Transmembrane helix</keyword>
<dbReference type="PANTHER" id="PTHR30572">
    <property type="entry name" value="MEMBRANE COMPONENT OF TRANSPORTER-RELATED"/>
    <property type="match status" value="1"/>
</dbReference>
<dbReference type="InterPro" id="IPR003838">
    <property type="entry name" value="ABC3_permease_C"/>
</dbReference>
<reference evidence="10" key="2">
    <citation type="submission" date="2023-01" db="EMBL/GenBank/DDBJ databases">
        <title>Draft genome sequence of Portibacter lacus strain NBRC 108769.</title>
        <authorList>
            <person name="Sun Q."/>
            <person name="Mori K."/>
        </authorList>
    </citation>
    <scope>NUCLEOTIDE SEQUENCE</scope>
    <source>
        <strain evidence="10">NBRC 108769</strain>
    </source>
</reference>
<dbReference type="GO" id="GO:0005886">
    <property type="term" value="C:plasma membrane"/>
    <property type="evidence" value="ECO:0007669"/>
    <property type="project" value="UniProtKB-SubCell"/>
</dbReference>
<dbReference type="InterPro" id="IPR025857">
    <property type="entry name" value="MacB_PCD"/>
</dbReference>
<dbReference type="GO" id="GO:0022857">
    <property type="term" value="F:transmembrane transporter activity"/>
    <property type="evidence" value="ECO:0007669"/>
    <property type="project" value="TreeGrafter"/>
</dbReference>
<feature type="transmembrane region" description="Helical" evidence="7">
    <location>
        <begin position="389"/>
        <end position="413"/>
    </location>
</feature>
<evidence type="ECO:0000256" key="5">
    <source>
        <dbReference type="ARBA" id="ARBA00023136"/>
    </source>
</evidence>
<organism evidence="10 11">
    <name type="scientific">Portibacter lacus</name>
    <dbReference type="NCBI Taxonomy" id="1099794"/>
    <lineage>
        <taxon>Bacteria</taxon>
        <taxon>Pseudomonadati</taxon>
        <taxon>Bacteroidota</taxon>
        <taxon>Saprospiria</taxon>
        <taxon>Saprospirales</taxon>
        <taxon>Haliscomenobacteraceae</taxon>
        <taxon>Portibacter</taxon>
    </lineage>
</organism>
<evidence type="ECO:0000256" key="3">
    <source>
        <dbReference type="ARBA" id="ARBA00022692"/>
    </source>
</evidence>
<keyword evidence="2" id="KW-1003">Cell membrane</keyword>
<comment type="caution">
    <text evidence="10">The sequence shown here is derived from an EMBL/GenBank/DDBJ whole genome shotgun (WGS) entry which is preliminary data.</text>
</comment>
<evidence type="ECO:0000313" key="10">
    <source>
        <dbReference type="EMBL" id="GLR19483.1"/>
    </source>
</evidence>
<protein>
    <recommendedName>
        <fullName evidence="12">ABC3 transporter permease protein domain-containing protein</fullName>
    </recommendedName>
</protein>
<feature type="transmembrane region" description="Helical" evidence="7">
    <location>
        <begin position="20"/>
        <end position="41"/>
    </location>
</feature>
<evidence type="ECO:0000256" key="6">
    <source>
        <dbReference type="ARBA" id="ARBA00038076"/>
    </source>
</evidence>
<evidence type="ECO:0000256" key="2">
    <source>
        <dbReference type="ARBA" id="ARBA00022475"/>
    </source>
</evidence>
<name>A0AA37WG47_9BACT</name>
<dbReference type="InterPro" id="IPR050250">
    <property type="entry name" value="Macrolide_Exporter_MacB"/>
</dbReference>
<comment type="similarity">
    <text evidence="6">Belongs to the ABC-4 integral membrane protein family.</text>
</comment>
<dbReference type="Pfam" id="PF02687">
    <property type="entry name" value="FtsX"/>
    <property type="match status" value="1"/>
</dbReference>
<sequence length="426" mass="46484">MIKFLLNGILRDKSRSVLPVIIVSIGVMLTVLLSGYMAGVFGDVVTQSAKFDTGHVKIMSKAYAENIDQLPNDLALLGINEVIAPLQEAYPDMDWVKRIKFGGLLDVLDEEGESKGQGPVTGMSFEIYSGNDSELKRMNFEDALVEGSIPAAKNEALLGVKFADQLGLKLGDEMTFIGSTMNGSMAFTVFKLVGTVRFGTAVMDEGAMIIDVADAQHLLDMENGTSEILGYLDNDVYDEEATLEISKVFNARYADSKDEFAPIMIPLKKQGELEELITLADSMSALLIAIFIFAMSIVLWNTGLLAGLRRYKEFGIRLSLGETKGHIYKTFIGEAILIGIIGSIIGTIIGLIGIYYLQEVGIDISSMMDQIDAGFMMPSVMRGKVTPNLFYIGFIPGLFAMVLGNMLSGMGIYKRQTASLMKELEV</sequence>
<evidence type="ECO:0000259" key="8">
    <source>
        <dbReference type="Pfam" id="PF02687"/>
    </source>
</evidence>
<gene>
    <name evidence="10" type="ORF">GCM10007940_40990</name>
</gene>
<dbReference type="Pfam" id="PF12704">
    <property type="entry name" value="MacB_PCD"/>
    <property type="match status" value="1"/>
</dbReference>
<comment type="subcellular location">
    <subcellularLocation>
        <location evidence="1">Cell membrane</location>
        <topology evidence="1">Multi-pass membrane protein</topology>
    </subcellularLocation>
</comment>
<evidence type="ECO:0008006" key="12">
    <source>
        <dbReference type="Google" id="ProtNLM"/>
    </source>
</evidence>
<evidence type="ECO:0000256" key="7">
    <source>
        <dbReference type="SAM" id="Phobius"/>
    </source>
</evidence>
<evidence type="ECO:0000256" key="4">
    <source>
        <dbReference type="ARBA" id="ARBA00022989"/>
    </source>
</evidence>
<accession>A0AA37WG47</accession>
<evidence type="ECO:0000259" key="9">
    <source>
        <dbReference type="Pfam" id="PF12704"/>
    </source>
</evidence>
<keyword evidence="11" id="KW-1185">Reference proteome</keyword>
<feature type="transmembrane region" description="Helical" evidence="7">
    <location>
        <begin position="335"/>
        <end position="357"/>
    </location>
</feature>
<proteinExistence type="inferred from homology"/>
<keyword evidence="3 7" id="KW-0812">Transmembrane</keyword>
<evidence type="ECO:0000313" key="11">
    <source>
        <dbReference type="Proteomes" id="UP001156666"/>
    </source>
</evidence>
<dbReference type="Proteomes" id="UP001156666">
    <property type="component" value="Unassembled WGS sequence"/>
</dbReference>